<evidence type="ECO:0008006" key="4">
    <source>
        <dbReference type="Google" id="ProtNLM"/>
    </source>
</evidence>
<feature type="transmembrane region" description="Helical" evidence="1">
    <location>
        <begin position="7"/>
        <end position="26"/>
    </location>
</feature>
<evidence type="ECO:0000256" key="1">
    <source>
        <dbReference type="SAM" id="Phobius"/>
    </source>
</evidence>
<dbReference type="AlphaFoldDB" id="A0ABD5SMC2"/>
<dbReference type="EMBL" id="JBHSWV010000174">
    <property type="protein sequence ID" value="MFC6765665.1"/>
    <property type="molecule type" value="Genomic_DNA"/>
</dbReference>
<dbReference type="Proteomes" id="UP001596383">
    <property type="component" value="Unassembled WGS sequence"/>
</dbReference>
<keyword evidence="1" id="KW-1133">Transmembrane helix</keyword>
<sequence>MLKNLGALGIAGIVILLAGIGLIAYANWIVAVGMALVLAGLGLIVKSLVSGLLQNFGMF</sequence>
<evidence type="ECO:0000313" key="3">
    <source>
        <dbReference type="Proteomes" id="UP001596383"/>
    </source>
</evidence>
<dbReference type="RefSeq" id="WP_273738684.1">
    <property type="nucleotide sequence ID" value="NZ_JAQIVI010000174.1"/>
</dbReference>
<gene>
    <name evidence="2" type="ORF">ACFQE6_11900</name>
</gene>
<evidence type="ECO:0000313" key="2">
    <source>
        <dbReference type="EMBL" id="MFC6765665.1"/>
    </source>
</evidence>
<accession>A0ABD5SMC2</accession>
<keyword evidence="1" id="KW-0812">Transmembrane</keyword>
<proteinExistence type="predicted"/>
<dbReference type="InterPro" id="IPR055893">
    <property type="entry name" value="DUF7470"/>
</dbReference>
<comment type="caution">
    <text evidence="2">The sequence shown here is derived from an EMBL/GenBank/DDBJ whole genome shotgun (WGS) entry which is preliminary data.</text>
</comment>
<dbReference type="Pfam" id="PF24282">
    <property type="entry name" value="DUF7470"/>
    <property type="match status" value="1"/>
</dbReference>
<keyword evidence="1" id="KW-0472">Membrane</keyword>
<organism evidence="2 3">
    <name type="scientific">Natrinema soli</name>
    <dbReference type="NCBI Taxonomy" id="1930624"/>
    <lineage>
        <taxon>Archaea</taxon>
        <taxon>Methanobacteriati</taxon>
        <taxon>Methanobacteriota</taxon>
        <taxon>Stenosarchaea group</taxon>
        <taxon>Halobacteria</taxon>
        <taxon>Halobacteriales</taxon>
        <taxon>Natrialbaceae</taxon>
        <taxon>Natrinema</taxon>
    </lineage>
</organism>
<protein>
    <recommendedName>
        <fullName evidence="4">Major facilitator superfamily (MFS) profile domain-containing protein</fullName>
    </recommendedName>
</protein>
<name>A0ABD5SMC2_9EURY</name>
<keyword evidence="3" id="KW-1185">Reference proteome</keyword>
<reference evidence="2 3" key="1">
    <citation type="journal article" date="2019" name="Int. J. Syst. Evol. Microbiol.">
        <title>The Global Catalogue of Microorganisms (GCM) 10K type strain sequencing project: providing services to taxonomists for standard genome sequencing and annotation.</title>
        <authorList>
            <consortium name="The Broad Institute Genomics Platform"/>
            <consortium name="The Broad Institute Genome Sequencing Center for Infectious Disease"/>
            <person name="Wu L."/>
            <person name="Ma J."/>
        </authorList>
    </citation>
    <scope>NUCLEOTIDE SEQUENCE [LARGE SCALE GENOMIC DNA]</scope>
    <source>
        <strain evidence="2 3">LMG 29247</strain>
    </source>
</reference>
<feature type="transmembrane region" description="Helical" evidence="1">
    <location>
        <begin position="32"/>
        <end position="53"/>
    </location>
</feature>